<evidence type="ECO:0000313" key="1">
    <source>
        <dbReference type="EMBL" id="TFK18589.1"/>
    </source>
</evidence>
<accession>A0A5C3KEN1</accession>
<sequence length="163" mass="18498">MNDGQGRAVGVRILRLCSWLCSRDGEHRVTGRGCTKQLATSSTLVDHNTYQHMQFRIESSLVSHFPLYHVERLRNRSLQNPRKKKSLWSVVIPNAELRGRQLEGGNYPTKTPIFQERLNLAGVRKKCRDDLLTTCASKFSALMVRGLGSSITVAQHFQCTESR</sequence>
<dbReference type="AlphaFoldDB" id="A0A5C3KEN1"/>
<protein>
    <submittedName>
        <fullName evidence="1">Uncharacterized protein</fullName>
    </submittedName>
</protein>
<proteinExistence type="predicted"/>
<reference evidence="1 2" key="1">
    <citation type="journal article" date="2019" name="Nat. Ecol. Evol.">
        <title>Megaphylogeny resolves global patterns of mushroom evolution.</title>
        <authorList>
            <person name="Varga T."/>
            <person name="Krizsan K."/>
            <person name="Foldi C."/>
            <person name="Dima B."/>
            <person name="Sanchez-Garcia M."/>
            <person name="Sanchez-Ramirez S."/>
            <person name="Szollosi G.J."/>
            <person name="Szarkandi J.G."/>
            <person name="Papp V."/>
            <person name="Albert L."/>
            <person name="Andreopoulos W."/>
            <person name="Angelini C."/>
            <person name="Antonin V."/>
            <person name="Barry K.W."/>
            <person name="Bougher N.L."/>
            <person name="Buchanan P."/>
            <person name="Buyck B."/>
            <person name="Bense V."/>
            <person name="Catcheside P."/>
            <person name="Chovatia M."/>
            <person name="Cooper J."/>
            <person name="Damon W."/>
            <person name="Desjardin D."/>
            <person name="Finy P."/>
            <person name="Geml J."/>
            <person name="Haridas S."/>
            <person name="Hughes K."/>
            <person name="Justo A."/>
            <person name="Karasinski D."/>
            <person name="Kautmanova I."/>
            <person name="Kiss B."/>
            <person name="Kocsube S."/>
            <person name="Kotiranta H."/>
            <person name="LaButti K.M."/>
            <person name="Lechner B.E."/>
            <person name="Liimatainen K."/>
            <person name="Lipzen A."/>
            <person name="Lukacs Z."/>
            <person name="Mihaltcheva S."/>
            <person name="Morgado L.N."/>
            <person name="Niskanen T."/>
            <person name="Noordeloos M.E."/>
            <person name="Ohm R.A."/>
            <person name="Ortiz-Santana B."/>
            <person name="Ovrebo C."/>
            <person name="Racz N."/>
            <person name="Riley R."/>
            <person name="Savchenko A."/>
            <person name="Shiryaev A."/>
            <person name="Soop K."/>
            <person name="Spirin V."/>
            <person name="Szebenyi C."/>
            <person name="Tomsovsky M."/>
            <person name="Tulloss R.E."/>
            <person name="Uehling J."/>
            <person name="Grigoriev I.V."/>
            <person name="Vagvolgyi C."/>
            <person name="Papp T."/>
            <person name="Martin F.M."/>
            <person name="Miettinen O."/>
            <person name="Hibbett D.S."/>
            <person name="Nagy L.G."/>
        </authorList>
    </citation>
    <scope>NUCLEOTIDE SEQUENCE [LARGE SCALE GENOMIC DNA]</scope>
    <source>
        <strain evidence="1 2">CBS 121175</strain>
    </source>
</reference>
<dbReference type="EMBL" id="ML210390">
    <property type="protein sequence ID" value="TFK18589.1"/>
    <property type="molecule type" value="Genomic_DNA"/>
</dbReference>
<evidence type="ECO:0000313" key="2">
    <source>
        <dbReference type="Proteomes" id="UP000307440"/>
    </source>
</evidence>
<dbReference type="Proteomes" id="UP000307440">
    <property type="component" value="Unassembled WGS sequence"/>
</dbReference>
<keyword evidence="2" id="KW-1185">Reference proteome</keyword>
<gene>
    <name evidence="1" type="ORF">FA15DRAFT_249684</name>
</gene>
<organism evidence="1 2">
    <name type="scientific">Coprinopsis marcescibilis</name>
    <name type="common">Agaric fungus</name>
    <name type="synonym">Psathyrella marcescibilis</name>
    <dbReference type="NCBI Taxonomy" id="230819"/>
    <lineage>
        <taxon>Eukaryota</taxon>
        <taxon>Fungi</taxon>
        <taxon>Dikarya</taxon>
        <taxon>Basidiomycota</taxon>
        <taxon>Agaricomycotina</taxon>
        <taxon>Agaricomycetes</taxon>
        <taxon>Agaricomycetidae</taxon>
        <taxon>Agaricales</taxon>
        <taxon>Agaricineae</taxon>
        <taxon>Psathyrellaceae</taxon>
        <taxon>Coprinopsis</taxon>
    </lineage>
</organism>
<name>A0A5C3KEN1_COPMA</name>